<dbReference type="GeneID" id="95776943"/>
<evidence type="ECO:0000313" key="2">
    <source>
        <dbReference type="Proteomes" id="UP000289482"/>
    </source>
</evidence>
<accession>A0A4Q1RAA0</accession>
<sequence>MDYTPRGGLDPHQWLDQFQRSAESAVRNDLAAEEDRGSLQNFALDHRNDGIWVIATFSMESHPAVTFAWSQRVMPDLSTEWDPEFASTLFGTHLIEWFHTEAKKRLPSADGIIRNE</sequence>
<evidence type="ECO:0000313" key="1">
    <source>
        <dbReference type="EMBL" id="RXS70387.1"/>
    </source>
</evidence>
<organism evidence="1 2">
    <name type="scientific">Streptomyces sioyaensis</name>
    <dbReference type="NCBI Taxonomy" id="67364"/>
    <lineage>
        <taxon>Bacteria</taxon>
        <taxon>Bacillati</taxon>
        <taxon>Actinomycetota</taxon>
        <taxon>Actinomycetes</taxon>
        <taxon>Kitasatosporales</taxon>
        <taxon>Streptomycetaceae</taxon>
        <taxon>Streptomyces</taxon>
    </lineage>
</organism>
<dbReference type="Proteomes" id="UP000289482">
    <property type="component" value="Unassembled WGS sequence"/>
</dbReference>
<name>A0A4Q1RAA0_9ACTN</name>
<proteinExistence type="predicted"/>
<protein>
    <submittedName>
        <fullName evidence="1">Uncharacterized protein</fullName>
    </submittedName>
</protein>
<dbReference type="EMBL" id="SDIF01000005">
    <property type="protein sequence ID" value="RXS70387.1"/>
    <property type="molecule type" value="Genomic_DNA"/>
</dbReference>
<gene>
    <name evidence="1" type="ORF">EST54_02845</name>
</gene>
<comment type="caution">
    <text evidence="1">The sequence shown here is derived from an EMBL/GenBank/DDBJ whole genome shotgun (WGS) entry which is preliminary data.</text>
</comment>
<reference evidence="1 2" key="1">
    <citation type="submission" date="2019-01" db="EMBL/GenBank/DDBJ databases">
        <title>Draft genome sequences of the type strain Streptomyces sioyaensis DSM 40032 and its novel strain, TM32, a thermotolerant antibiotics-producing actinobacterium.</title>
        <authorList>
            <person name="Nakaew N."/>
            <person name="Lumyong S."/>
            <person name="Sloan W.T."/>
            <person name="Sungthong R."/>
        </authorList>
    </citation>
    <scope>NUCLEOTIDE SEQUENCE [LARGE SCALE GENOMIC DNA]</scope>
    <source>
        <strain evidence="1 2">DSM 40032</strain>
    </source>
</reference>
<dbReference type="RefSeq" id="WP_129244642.1">
    <property type="nucleotide sequence ID" value="NZ_JABZEL010000002.1"/>
</dbReference>
<dbReference type="AlphaFoldDB" id="A0A4Q1RAA0"/>
<keyword evidence="2" id="KW-1185">Reference proteome</keyword>